<name>A0A0C9XPU6_9AGAR</name>
<reference evidence="1 2" key="1">
    <citation type="submission" date="2014-04" db="EMBL/GenBank/DDBJ databases">
        <authorList>
            <consortium name="DOE Joint Genome Institute"/>
            <person name="Kuo A."/>
            <person name="Kohler A."/>
            <person name="Nagy L.G."/>
            <person name="Floudas D."/>
            <person name="Copeland A."/>
            <person name="Barry K.W."/>
            <person name="Cichocki N."/>
            <person name="Veneault-Fourrey C."/>
            <person name="LaButti K."/>
            <person name="Lindquist E.A."/>
            <person name="Lipzen A."/>
            <person name="Lundell T."/>
            <person name="Morin E."/>
            <person name="Murat C."/>
            <person name="Sun H."/>
            <person name="Tunlid A."/>
            <person name="Henrissat B."/>
            <person name="Grigoriev I.V."/>
            <person name="Hibbett D.S."/>
            <person name="Martin F."/>
            <person name="Nordberg H.P."/>
            <person name="Cantor M.N."/>
            <person name="Hua S.X."/>
        </authorList>
    </citation>
    <scope>NUCLEOTIDE SEQUENCE [LARGE SCALE GENOMIC DNA]</scope>
    <source>
        <strain evidence="1 2">LaAM-08-1</strain>
    </source>
</reference>
<keyword evidence="2" id="KW-1185">Reference proteome</keyword>
<dbReference type="Proteomes" id="UP000054477">
    <property type="component" value="Unassembled WGS sequence"/>
</dbReference>
<protein>
    <submittedName>
        <fullName evidence="1">Uncharacterized protein</fullName>
    </submittedName>
</protein>
<gene>
    <name evidence="1" type="ORF">K443DRAFT_628579</name>
</gene>
<dbReference type="EMBL" id="KN838549">
    <property type="protein sequence ID" value="KIK07131.1"/>
    <property type="molecule type" value="Genomic_DNA"/>
</dbReference>
<proteinExistence type="predicted"/>
<evidence type="ECO:0000313" key="2">
    <source>
        <dbReference type="Proteomes" id="UP000054477"/>
    </source>
</evidence>
<dbReference type="HOGENOM" id="CLU_208179_0_0_1"/>
<sequence length="59" mass="6746">STLPSPGYSIWNPWNVRLNPWNIDSIPFSGGFHGVADGFHIFSRWIPYHFQGGVHMESM</sequence>
<reference evidence="2" key="2">
    <citation type="submission" date="2015-01" db="EMBL/GenBank/DDBJ databases">
        <title>Evolutionary Origins and Diversification of the Mycorrhizal Mutualists.</title>
        <authorList>
            <consortium name="DOE Joint Genome Institute"/>
            <consortium name="Mycorrhizal Genomics Consortium"/>
            <person name="Kohler A."/>
            <person name="Kuo A."/>
            <person name="Nagy L.G."/>
            <person name="Floudas D."/>
            <person name="Copeland A."/>
            <person name="Barry K.W."/>
            <person name="Cichocki N."/>
            <person name="Veneault-Fourrey C."/>
            <person name="LaButti K."/>
            <person name="Lindquist E.A."/>
            <person name="Lipzen A."/>
            <person name="Lundell T."/>
            <person name="Morin E."/>
            <person name="Murat C."/>
            <person name="Riley R."/>
            <person name="Ohm R."/>
            <person name="Sun H."/>
            <person name="Tunlid A."/>
            <person name="Henrissat B."/>
            <person name="Grigoriev I.V."/>
            <person name="Hibbett D.S."/>
            <person name="Martin F."/>
        </authorList>
    </citation>
    <scope>NUCLEOTIDE SEQUENCE [LARGE SCALE GENOMIC DNA]</scope>
    <source>
        <strain evidence="2">LaAM-08-1</strain>
    </source>
</reference>
<dbReference type="AlphaFoldDB" id="A0A0C9XPU6"/>
<organism evidence="1 2">
    <name type="scientific">Laccaria amethystina LaAM-08-1</name>
    <dbReference type="NCBI Taxonomy" id="1095629"/>
    <lineage>
        <taxon>Eukaryota</taxon>
        <taxon>Fungi</taxon>
        <taxon>Dikarya</taxon>
        <taxon>Basidiomycota</taxon>
        <taxon>Agaricomycotina</taxon>
        <taxon>Agaricomycetes</taxon>
        <taxon>Agaricomycetidae</taxon>
        <taxon>Agaricales</taxon>
        <taxon>Agaricineae</taxon>
        <taxon>Hydnangiaceae</taxon>
        <taxon>Laccaria</taxon>
    </lineage>
</organism>
<feature type="non-terminal residue" evidence="1">
    <location>
        <position position="59"/>
    </location>
</feature>
<accession>A0A0C9XPU6</accession>
<evidence type="ECO:0000313" key="1">
    <source>
        <dbReference type="EMBL" id="KIK07131.1"/>
    </source>
</evidence>